<dbReference type="Proteomes" id="UP000095287">
    <property type="component" value="Unplaced"/>
</dbReference>
<reference evidence="2" key="1">
    <citation type="submission" date="2016-11" db="UniProtKB">
        <authorList>
            <consortium name="WormBaseParasite"/>
        </authorList>
    </citation>
    <scope>IDENTIFICATION</scope>
</reference>
<proteinExistence type="predicted"/>
<keyword evidence="1" id="KW-1185">Reference proteome</keyword>
<evidence type="ECO:0000313" key="2">
    <source>
        <dbReference type="WBParaSite" id="L893_g1639.t1"/>
    </source>
</evidence>
<sequence length="291" mass="34000">MGASTSRKKSSPDVCQHDDTALSPFLLSEQIQYLLFTKYFALHDLLRFRLVSREWKARIEEVLPRLRVDIRFNAFLDRVDVECKRFAISTFPVNAAVAWPPNVEVRSIKWHSYHDDCKRSNFKRLMQVLRLPNCKRLEELQLGMTESQVPREVLQPTLSLKALIAIRKNWIKRPFAILEGIENILRSSKSLKRFELSYNGDHERLLKLFAINPLVSEFCICSDNFTSEEIVGLVHSIPEDRSRGSMSLSYVNDDQYDQVLLELGDDLAFFQRSFKLHLEKTDVYEMTIRIN</sequence>
<organism evidence="1 2">
    <name type="scientific">Steinernema glaseri</name>
    <dbReference type="NCBI Taxonomy" id="37863"/>
    <lineage>
        <taxon>Eukaryota</taxon>
        <taxon>Metazoa</taxon>
        <taxon>Ecdysozoa</taxon>
        <taxon>Nematoda</taxon>
        <taxon>Chromadorea</taxon>
        <taxon>Rhabditida</taxon>
        <taxon>Tylenchina</taxon>
        <taxon>Panagrolaimomorpha</taxon>
        <taxon>Strongyloidoidea</taxon>
        <taxon>Steinernematidae</taxon>
        <taxon>Steinernema</taxon>
    </lineage>
</organism>
<dbReference type="AlphaFoldDB" id="A0A1I7YI95"/>
<dbReference type="WBParaSite" id="L893_g1639.t1">
    <property type="protein sequence ID" value="L893_g1639.t1"/>
    <property type="gene ID" value="L893_g1639"/>
</dbReference>
<evidence type="ECO:0000313" key="1">
    <source>
        <dbReference type="Proteomes" id="UP000095287"/>
    </source>
</evidence>
<protein>
    <submittedName>
        <fullName evidence="2">F-box domain-containing protein</fullName>
    </submittedName>
</protein>
<accession>A0A1I7YI95</accession>
<name>A0A1I7YI95_9BILA</name>